<evidence type="ECO:0000256" key="3">
    <source>
        <dbReference type="ARBA" id="ARBA00023125"/>
    </source>
</evidence>
<dbReference type="SMART" id="SM00411">
    <property type="entry name" value="BHL"/>
    <property type="match status" value="1"/>
</dbReference>
<dbReference type="CDD" id="cd13831">
    <property type="entry name" value="HU"/>
    <property type="match status" value="1"/>
</dbReference>
<dbReference type="Pfam" id="PF00216">
    <property type="entry name" value="Bac_DNA_binding"/>
    <property type="match status" value="1"/>
</dbReference>
<reference evidence="5" key="1">
    <citation type="submission" date="2020-12" db="EMBL/GenBank/DDBJ databases">
        <title>Geomonas sp. Red875, isolated from river sediment.</title>
        <authorList>
            <person name="Xu Z."/>
            <person name="Zhang Z."/>
            <person name="Masuda Y."/>
            <person name="Itoh H."/>
            <person name="Senoo K."/>
        </authorList>
    </citation>
    <scope>NUCLEOTIDE SEQUENCE</scope>
    <source>
        <strain evidence="5">Red875</strain>
    </source>
</reference>
<evidence type="ECO:0000256" key="1">
    <source>
        <dbReference type="ARBA" id="ARBA00010529"/>
    </source>
</evidence>
<dbReference type="PRINTS" id="PR01727">
    <property type="entry name" value="DNABINDINGHU"/>
</dbReference>
<dbReference type="Gene3D" id="4.10.520.10">
    <property type="entry name" value="IHF-like DNA-binding proteins"/>
    <property type="match status" value="1"/>
</dbReference>
<dbReference type="GO" id="GO:0030527">
    <property type="term" value="F:structural constituent of chromatin"/>
    <property type="evidence" value="ECO:0007669"/>
    <property type="project" value="InterPro"/>
</dbReference>
<keyword evidence="3 5" id="KW-0238">DNA-binding</keyword>
<evidence type="ECO:0000313" key="5">
    <source>
        <dbReference type="EMBL" id="MBJ6726325.1"/>
    </source>
</evidence>
<dbReference type="PANTHER" id="PTHR33175">
    <property type="entry name" value="DNA-BINDING PROTEIN HU"/>
    <property type="match status" value="1"/>
</dbReference>
<dbReference type="GO" id="GO:0030261">
    <property type="term" value="P:chromosome condensation"/>
    <property type="evidence" value="ECO:0007669"/>
    <property type="project" value="UniProtKB-KW"/>
</dbReference>
<dbReference type="InterPro" id="IPR020816">
    <property type="entry name" value="Histone-like_DNA-bd_CS"/>
</dbReference>
<accession>A0A8J7LWW3</accession>
<organism evidence="5 6">
    <name type="scientific">Geomesophilobacter sediminis</name>
    <dbReference type="NCBI Taxonomy" id="2798584"/>
    <lineage>
        <taxon>Bacteria</taxon>
        <taxon>Pseudomonadati</taxon>
        <taxon>Thermodesulfobacteriota</taxon>
        <taxon>Desulfuromonadia</taxon>
        <taxon>Geobacterales</taxon>
        <taxon>Geobacteraceae</taxon>
        <taxon>Geomesophilobacter</taxon>
    </lineage>
</organism>
<dbReference type="EMBL" id="JAEMHM010000013">
    <property type="protein sequence ID" value="MBJ6726325.1"/>
    <property type="molecule type" value="Genomic_DNA"/>
</dbReference>
<dbReference type="SUPFAM" id="SSF47729">
    <property type="entry name" value="IHF-like DNA-binding proteins"/>
    <property type="match status" value="1"/>
</dbReference>
<dbReference type="PROSITE" id="PS00045">
    <property type="entry name" value="HISTONE_LIKE"/>
    <property type="match status" value="1"/>
</dbReference>
<dbReference type="AlphaFoldDB" id="A0A8J7LWW3"/>
<evidence type="ECO:0000256" key="2">
    <source>
        <dbReference type="ARBA" id="ARBA00023067"/>
    </source>
</evidence>
<dbReference type="PANTHER" id="PTHR33175:SF3">
    <property type="entry name" value="DNA-BINDING PROTEIN HU-BETA"/>
    <property type="match status" value="1"/>
</dbReference>
<comment type="similarity">
    <text evidence="1 4">Belongs to the bacterial histone-like protein family.</text>
</comment>
<gene>
    <name evidence="5" type="ORF">JFN93_16545</name>
</gene>
<protein>
    <submittedName>
        <fullName evidence="5">HU family DNA-binding protein</fullName>
    </submittedName>
</protein>
<dbReference type="RefSeq" id="WP_199385232.1">
    <property type="nucleotide sequence ID" value="NZ_JAEMHM010000013.1"/>
</dbReference>
<comment type="caution">
    <text evidence="5">The sequence shown here is derived from an EMBL/GenBank/DDBJ whole genome shotgun (WGS) entry which is preliminary data.</text>
</comment>
<evidence type="ECO:0000313" key="6">
    <source>
        <dbReference type="Proteomes" id="UP000636888"/>
    </source>
</evidence>
<dbReference type="Proteomes" id="UP000636888">
    <property type="component" value="Unassembled WGS sequence"/>
</dbReference>
<keyword evidence="2" id="KW-0226">DNA condensation</keyword>
<sequence>MNKSELVGAVAEEAGLTKVDAEKAVTGILEALTDCLAQGDKLTLVGFGTFSVAERAARSGQNPQTGKKIEIPASVTPKFKPGNTLKSLINQ</sequence>
<dbReference type="GO" id="GO:0005829">
    <property type="term" value="C:cytosol"/>
    <property type="evidence" value="ECO:0007669"/>
    <property type="project" value="TreeGrafter"/>
</dbReference>
<dbReference type="InterPro" id="IPR000119">
    <property type="entry name" value="Hist_DNA-bd"/>
</dbReference>
<keyword evidence="6" id="KW-1185">Reference proteome</keyword>
<dbReference type="InterPro" id="IPR010992">
    <property type="entry name" value="IHF-like_DNA-bd_dom_sf"/>
</dbReference>
<dbReference type="GO" id="GO:0003677">
    <property type="term" value="F:DNA binding"/>
    <property type="evidence" value="ECO:0007669"/>
    <property type="project" value="UniProtKB-KW"/>
</dbReference>
<evidence type="ECO:0000256" key="4">
    <source>
        <dbReference type="RuleBase" id="RU003939"/>
    </source>
</evidence>
<proteinExistence type="inferred from homology"/>
<name>A0A8J7LWW3_9BACT</name>